<proteinExistence type="inferred from homology"/>
<feature type="transmembrane region" description="Helical" evidence="6">
    <location>
        <begin position="49"/>
        <end position="71"/>
    </location>
</feature>
<comment type="subcellular location">
    <subcellularLocation>
        <location evidence="1">Membrane</location>
        <topology evidence="1">Multi-pass membrane protein</topology>
    </subcellularLocation>
</comment>
<evidence type="ECO:0000256" key="1">
    <source>
        <dbReference type="ARBA" id="ARBA00004141"/>
    </source>
</evidence>
<dbReference type="Proteomes" id="UP000199120">
    <property type="component" value="Unassembled WGS sequence"/>
</dbReference>
<dbReference type="NCBIfam" id="TIGR03717">
    <property type="entry name" value="R_switched_YjbE"/>
    <property type="match status" value="1"/>
</dbReference>
<sequence>MTLGFLAPETAQQTLAVLQIVFINVLLGGDNAIAIAMACRSLPDSQRRLGIWIGTALGVVLRVAMVGAIGFLLAIPYMHVAAALLLVWIGVQMLRGENGADDDSAQAGATALWRAVMLILFADFAMSLDNGLATAAVAETLPASTRMGIVLAGLAVGAPVIALGSTIMLAVLQRFPFVVQVGAALLGWIAGEMLLADPHVGDGLRRMLDMLGDGRMTDGATRIALCVLVAALVPLAARIGVRRPRAG</sequence>
<feature type="transmembrane region" description="Helical" evidence="6">
    <location>
        <begin position="220"/>
        <end position="241"/>
    </location>
</feature>
<feature type="transmembrane region" description="Helical" evidence="6">
    <location>
        <begin position="77"/>
        <end position="95"/>
    </location>
</feature>
<organism evidence="7 8">
    <name type="scientific">Paraburkholderia caballeronis</name>
    <dbReference type="NCBI Taxonomy" id="416943"/>
    <lineage>
        <taxon>Bacteria</taxon>
        <taxon>Pseudomonadati</taxon>
        <taxon>Pseudomonadota</taxon>
        <taxon>Betaproteobacteria</taxon>
        <taxon>Burkholderiales</taxon>
        <taxon>Burkholderiaceae</taxon>
        <taxon>Paraburkholderia</taxon>
    </lineage>
</organism>
<dbReference type="OrthoDB" id="5295733at2"/>
<evidence type="ECO:0000256" key="3">
    <source>
        <dbReference type="ARBA" id="ARBA00022692"/>
    </source>
</evidence>
<evidence type="ECO:0000313" key="8">
    <source>
        <dbReference type="Proteomes" id="UP000199120"/>
    </source>
</evidence>
<dbReference type="STRING" id="416943.SAMN05445871_5559"/>
<feature type="transmembrane region" description="Helical" evidence="6">
    <location>
        <begin position="15"/>
        <end position="37"/>
    </location>
</feature>
<dbReference type="Pfam" id="PF03741">
    <property type="entry name" value="TerC"/>
    <property type="match status" value="1"/>
</dbReference>
<dbReference type="GO" id="GO:0016020">
    <property type="term" value="C:membrane"/>
    <property type="evidence" value="ECO:0007669"/>
    <property type="project" value="UniProtKB-SubCell"/>
</dbReference>
<dbReference type="AlphaFoldDB" id="A0A1H7RTX8"/>
<dbReference type="PANTHER" id="PTHR30238">
    <property type="entry name" value="MEMBRANE BOUND PREDICTED REDOX MODULATOR"/>
    <property type="match status" value="1"/>
</dbReference>
<dbReference type="InterPro" id="IPR005496">
    <property type="entry name" value="Integral_membrane_TerC"/>
</dbReference>
<keyword evidence="5 6" id="KW-0472">Membrane</keyword>
<evidence type="ECO:0000256" key="5">
    <source>
        <dbReference type="ARBA" id="ARBA00023136"/>
    </source>
</evidence>
<protein>
    <submittedName>
        <fullName evidence="7">Integral membrane protein, YjbE family</fullName>
    </submittedName>
</protein>
<evidence type="ECO:0000313" key="7">
    <source>
        <dbReference type="EMBL" id="SEL63489.1"/>
    </source>
</evidence>
<gene>
    <name evidence="7" type="ORF">SAMN05192542_110185</name>
</gene>
<reference evidence="8" key="1">
    <citation type="submission" date="2016-10" db="EMBL/GenBank/DDBJ databases">
        <authorList>
            <person name="Varghese N."/>
            <person name="Submissions S."/>
        </authorList>
    </citation>
    <scope>NUCLEOTIDE SEQUENCE [LARGE SCALE GENOMIC DNA]</scope>
    <source>
        <strain evidence="8">LMG 26416</strain>
    </source>
</reference>
<evidence type="ECO:0000256" key="2">
    <source>
        <dbReference type="ARBA" id="ARBA00007511"/>
    </source>
</evidence>
<feature type="transmembrane region" description="Helical" evidence="6">
    <location>
        <begin position="107"/>
        <end position="128"/>
    </location>
</feature>
<name>A0A1H7RTX8_9BURK</name>
<evidence type="ECO:0000256" key="4">
    <source>
        <dbReference type="ARBA" id="ARBA00022989"/>
    </source>
</evidence>
<evidence type="ECO:0000256" key="6">
    <source>
        <dbReference type="SAM" id="Phobius"/>
    </source>
</evidence>
<dbReference type="PANTHER" id="PTHR30238:SF4">
    <property type="entry name" value="SLL1022 PROTEIN"/>
    <property type="match status" value="1"/>
</dbReference>
<dbReference type="RefSeq" id="WP_090551724.1">
    <property type="nucleotide sequence ID" value="NZ_FNSR01000003.1"/>
</dbReference>
<dbReference type="InterPro" id="IPR022301">
    <property type="entry name" value="Integral_membrane_YjbE"/>
</dbReference>
<feature type="transmembrane region" description="Helical" evidence="6">
    <location>
        <begin position="177"/>
        <end position="200"/>
    </location>
</feature>
<dbReference type="EMBL" id="FOAJ01000010">
    <property type="protein sequence ID" value="SEL63489.1"/>
    <property type="molecule type" value="Genomic_DNA"/>
</dbReference>
<comment type="similarity">
    <text evidence="2">Belongs to the TerC family.</text>
</comment>
<keyword evidence="4 6" id="KW-1133">Transmembrane helix</keyword>
<feature type="transmembrane region" description="Helical" evidence="6">
    <location>
        <begin position="148"/>
        <end position="170"/>
    </location>
</feature>
<keyword evidence="8" id="KW-1185">Reference proteome</keyword>
<accession>A0A1H7RTX8</accession>
<keyword evidence="3 6" id="KW-0812">Transmembrane</keyword>